<evidence type="ECO:0000256" key="3">
    <source>
        <dbReference type="ARBA" id="ARBA00023163"/>
    </source>
</evidence>
<dbReference type="Pfam" id="PF07729">
    <property type="entry name" value="FCD"/>
    <property type="match status" value="1"/>
</dbReference>
<evidence type="ECO:0000313" key="5">
    <source>
        <dbReference type="EMBL" id="EOA04638.1"/>
    </source>
</evidence>
<name>A0AAI9IEE8_9BURK</name>
<evidence type="ECO:0000256" key="2">
    <source>
        <dbReference type="ARBA" id="ARBA00023125"/>
    </source>
</evidence>
<proteinExistence type="predicted"/>
<evidence type="ECO:0000313" key="6">
    <source>
        <dbReference type="Proteomes" id="UP000006772"/>
    </source>
</evidence>
<evidence type="ECO:0000259" key="4">
    <source>
        <dbReference type="PROSITE" id="PS50949"/>
    </source>
</evidence>
<dbReference type="SUPFAM" id="SSF48008">
    <property type="entry name" value="GntR ligand-binding domain-like"/>
    <property type="match status" value="1"/>
</dbReference>
<sequence length="278" mass="30940">MAAWRPGEDATIVKSVAAPSPLPPTAEAIDVAEPDGDDALVRSGSLPEYVYAQLRQDIFDMRLLPGDQITETEIAAYFKVSRTPVRQALQRLQNDGLMQGYVRGGWEIVPIDFKRFSDLYEMRKLIETHAVRRLCAQAGDQSVLAGLRASWCVPEQARELDGPKAAQLDEVFHQTLVRAAGNQEMADTFDRLTDRIRIVRRLDFLYGDCLHSTYEEHAAILDCIAAGDADAAQQIMGEHIDGSHAEVNQITLHRLHSARATATTKPPAYVSVRVRRSF</sequence>
<dbReference type="PANTHER" id="PTHR43537:SF5">
    <property type="entry name" value="UXU OPERON TRANSCRIPTIONAL REGULATOR"/>
    <property type="match status" value="1"/>
</dbReference>
<organism evidence="5 6">
    <name type="scientific">Herbaspirillum frisingense GSF30</name>
    <dbReference type="NCBI Taxonomy" id="864073"/>
    <lineage>
        <taxon>Bacteria</taxon>
        <taxon>Pseudomonadati</taxon>
        <taxon>Pseudomonadota</taxon>
        <taxon>Betaproteobacteria</taxon>
        <taxon>Burkholderiales</taxon>
        <taxon>Oxalobacteraceae</taxon>
        <taxon>Herbaspirillum</taxon>
    </lineage>
</organism>
<keyword evidence="3" id="KW-0804">Transcription</keyword>
<dbReference type="InterPro" id="IPR000524">
    <property type="entry name" value="Tscrpt_reg_HTH_GntR"/>
</dbReference>
<dbReference type="InterPro" id="IPR036388">
    <property type="entry name" value="WH-like_DNA-bd_sf"/>
</dbReference>
<dbReference type="PROSITE" id="PS50949">
    <property type="entry name" value="HTH_GNTR"/>
    <property type="match status" value="1"/>
</dbReference>
<dbReference type="InterPro" id="IPR011711">
    <property type="entry name" value="GntR_C"/>
</dbReference>
<dbReference type="GO" id="GO:0003677">
    <property type="term" value="F:DNA binding"/>
    <property type="evidence" value="ECO:0007669"/>
    <property type="project" value="UniProtKB-KW"/>
</dbReference>
<dbReference type="Gene3D" id="1.10.10.10">
    <property type="entry name" value="Winged helix-like DNA-binding domain superfamily/Winged helix DNA-binding domain"/>
    <property type="match status" value="1"/>
</dbReference>
<feature type="domain" description="HTH gntR-type" evidence="4">
    <location>
        <begin position="44"/>
        <end position="111"/>
    </location>
</feature>
<dbReference type="InterPro" id="IPR008920">
    <property type="entry name" value="TF_FadR/GntR_C"/>
</dbReference>
<reference evidence="5 6" key="1">
    <citation type="journal article" date="2013" name="Front. Microbiol.">
        <title>The genome of the endophytic bacterium H. frisingense GSF30(T) identifies diverse strategies in the Herbaspirillum genus to interact with plants.</title>
        <authorList>
            <person name="Straub D."/>
            <person name="Rothballer M."/>
            <person name="Hartmann A."/>
            <person name="Ludewig U."/>
        </authorList>
    </citation>
    <scope>NUCLEOTIDE SEQUENCE [LARGE SCALE GENOMIC DNA]</scope>
    <source>
        <strain evidence="5 6">GSF30</strain>
    </source>
</reference>
<keyword evidence="1" id="KW-0805">Transcription regulation</keyword>
<dbReference type="SMART" id="SM00345">
    <property type="entry name" value="HTH_GNTR"/>
    <property type="match status" value="1"/>
</dbReference>
<dbReference type="EMBL" id="AEEC02000014">
    <property type="protein sequence ID" value="EOA04638.1"/>
    <property type="molecule type" value="Genomic_DNA"/>
</dbReference>
<protein>
    <submittedName>
        <fullName evidence="5">GntR family transcriptional regulator</fullName>
    </submittedName>
</protein>
<dbReference type="PANTHER" id="PTHR43537">
    <property type="entry name" value="TRANSCRIPTIONAL REGULATOR, GNTR FAMILY"/>
    <property type="match status" value="1"/>
</dbReference>
<gene>
    <name evidence="5" type="ORF">HFRIS_011893</name>
</gene>
<dbReference type="PRINTS" id="PR00035">
    <property type="entry name" value="HTHGNTR"/>
</dbReference>
<comment type="caution">
    <text evidence="5">The sequence shown here is derived from an EMBL/GenBank/DDBJ whole genome shotgun (WGS) entry which is preliminary data.</text>
</comment>
<dbReference type="AlphaFoldDB" id="A0AAI9IEE8"/>
<dbReference type="Pfam" id="PF00392">
    <property type="entry name" value="GntR"/>
    <property type="match status" value="1"/>
</dbReference>
<dbReference type="Proteomes" id="UP000006772">
    <property type="component" value="Unassembled WGS sequence"/>
</dbReference>
<dbReference type="SUPFAM" id="SSF46785">
    <property type="entry name" value="Winged helix' DNA-binding domain"/>
    <property type="match status" value="1"/>
</dbReference>
<accession>A0AAI9IEE8</accession>
<dbReference type="GO" id="GO:0003700">
    <property type="term" value="F:DNA-binding transcription factor activity"/>
    <property type="evidence" value="ECO:0007669"/>
    <property type="project" value="InterPro"/>
</dbReference>
<dbReference type="SMART" id="SM00895">
    <property type="entry name" value="FCD"/>
    <property type="match status" value="1"/>
</dbReference>
<evidence type="ECO:0000256" key="1">
    <source>
        <dbReference type="ARBA" id="ARBA00023015"/>
    </source>
</evidence>
<dbReference type="InterPro" id="IPR036390">
    <property type="entry name" value="WH_DNA-bd_sf"/>
</dbReference>
<dbReference type="CDD" id="cd07377">
    <property type="entry name" value="WHTH_GntR"/>
    <property type="match status" value="1"/>
</dbReference>
<dbReference type="Gene3D" id="1.20.120.530">
    <property type="entry name" value="GntR ligand-binding domain-like"/>
    <property type="match status" value="1"/>
</dbReference>
<keyword evidence="2" id="KW-0238">DNA-binding</keyword>